<dbReference type="InterPro" id="IPR001382">
    <property type="entry name" value="Glyco_hydro_47"/>
</dbReference>
<keyword evidence="5 13" id="KW-0378">Hydrolase</keyword>
<accession>A0A4V3XHS1</accession>
<evidence type="ECO:0000256" key="13">
    <source>
        <dbReference type="RuleBase" id="RU361193"/>
    </source>
</evidence>
<dbReference type="PANTHER" id="PTHR11742">
    <property type="entry name" value="MANNOSYL-OLIGOSACCHARIDE ALPHA-1,2-MANNOSIDASE-RELATED"/>
    <property type="match status" value="1"/>
</dbReference>
<feature type="active site" description="Proton donor" evidence="10">
    <location>
        <position position="305"/>
    </location>
</feature>
<keyword evidence="7 12" id="KW-1015">Disulfide bond</keyword>
<feature type="active site" description="Proton donor" evidence="10">
    <location>
        <position position="42"/>
    </location>
</feature>
<comment type="similarity">
    <text evidence="3 13">Belongs to the glycosyl hydrolase 47 family.</text>
</comment>
<evidence type="ECO:0000313" key="15">
    <source>
        <dbReference type="Proteomes" id="UP000308730"/>
    </source>
</evidence>
<feature type="active site" evidence="10">
    <location>
        <position position="364"/>
    </location>
</feature>
<dbReference type="GO" id="GO:0005783">
    <property type="term" value="C:endoplasmic reticulum"/>
    <property type="evidence" value="ECO:0007669"/>
    <property type="project" value="TreeGrafter"/>
</dbReference>
<name>A0A4V3XHS1_9APHY</name>
<dbReference type="GO" id="GO:0005509">
    <property type="term" value="F:calcium ion binding"/>
    <property type="evidence" value="ECO:0007669"/>
    <property type="project" value="InterPro"/>
</dbReference>
<feature type="active site" evidence="10">
    <location>
        <position position="172"/>
    </location>
</feature>
<dbReference type="InterPro" id="IPR050749">
    <property type="entry name" value="Glycosyl_Hydrolase_47"/>
</dbReference>
<dbReference type="PANTHER" id="PTHR11742:SF55">
    <property type="entry name" value="ENDOPLASMIC RETICULUM MANNOSYL-OLIGOSACCHARIDE 1,2-ALPHA-MANNOSIDASE"/>
    <property type="match status" value="1"/>
</dbReference>
<dbReference type="EMBL" id="SGPM01000358">
    <property type="protein sequence ID" value="THH26373.1"/>
    <property type="molecule type" value="Genomic_DNA"/>
</dbReference>
<comment type="caution">
    <text evidence="14">The sequence shown here is derived from an EMBL/GenBank/DDBJ whole genome shotgun (WGS) entry which is preliminary data.</text>
</comment>
<keyword evidence="13" id="KW-0326">Glycosidase</keyword>
<feature type="disulfide bond" evidence="12">
    <location>
        <begin position="238"/>
        <end position="291"/>
    </location>
</feature>
<evidence type="ECO:0000256" key="12">
    <source>
        <dbReference type="PIRSR" id="PIRSR601382-3"/>
    </source>
</evidence>
<comment type="cofactor">
    <cofactor evidence="1 11">
        <name>Ca(2+)</name>
        <dbReference type="ChEBI" id="CHEBI:29108"/>
    </cofactor>
</comment>
<keyword evidence="15" id="KW-1185">Reference proteome</keyword>
<comment type="catalytic activity">
    <reaction evidence="9">
        <text>N(4)-(alpha-D-Man-(1-&gt;2)-alpha-D-Man-(1-&gt;2)-alpha-D-Man-(1-&gt;3)-[alpha-D-Man-(1-&gt;2)-alpha-D-Man-(1-&gt;3)-[alpha-D-Man-(1-&gt;2)-alpha-D-Man-(1-&gt;6)]-alpha-D-Man-(1-&gt;6)]-beta-D-Man-(1-&gt;4)-beta-D-GlcNAc-(1-&gt;4)-beta-D-GlcNAc)-L-asparaginyl-[protein] (N-glucan mannose isomer 9A1,2,3B1,2,3) + 4 H2O = N(4)-(alpha-D-Man-(1-&gt;3)-[alpha-D-Man-(1-&gt;3)-[alpha-D-Man-(1-&gt;6)]-alpha-D-Man-(1-&gt;6)]-beta-D-Man-(1-&gt;4)-beta-D-GlcNAc-(1-&gt;4)-beta-D-GlcNAc)-L-asparaginyl-[protein] (N-glucan mannose isomer 5A1,2) + 4 beta-D-mannose</text>
        <dbReference type="Rhea" id="RHEA:56008"/>
        <dbReference type="Rhea" id="RHEA-COMP:14356"/>
        <dbReference type="Rhea" id="RHEA-COMP:14367"/>
        <dbReference type="ChEBI" id="CHEBI:15377"/>
        <dbReference type="ChEBI" id="CHEBI:28563"/>
        <dbReference type="ChEBI" id="CHEBI:59087"/>
        <dbReference type="ChEBI" id="CHEBI:139493"/>
        <dbReference type="EC" id="3.2.1.113"/>
    </reaction>
</comment>
<dbReference type="GO" id="GO:0036503">
    <property type="term" value="P:ERAD pathway"/>
    <property type="evidence" value="ECO:0007669"/>
    <property type="project" value="UniProtKB-ARBA"/>
</dbReference>
<evidence type="ECO:0000256" key="5">
    <source>
        <dbReference type="ARBA" id="ARBA00022801"/>
    </source>
</evidence>
<dbReference type="InterPro" id="IPR036026">
    <property type="entry name" value="Seven-hairpin_glycosidases"/>
</dbReference>
<protein>
    <recommendedName>
        <fullName evidence="13">alpha-1,2-Mannosidase</fullName>
        <ecNumber evidence="13">3.2.1.-</ecNumber>
    </recommendedName>
</protein>
<dbReference type="GO" id="GO:0005975">
    <property type="term" value="P:carbohydrate metabolic process"/>
    <property type="evidence" value="ECO:0007669"/>
    <property type="project" value="InterPro"/>
</dbReference>
<evidence type="ECO:0000256" key="8">
    <source>
        <dbReference type="ARBA" id="ARBA00047669"/>
    </source>
</evidence>
<dbReference type="EC" id="3.2.1.-" evidence="13"/>
<dbReference type="GO" id="GO:0004571">
    <property type="term" value="F:mannosyl-oligosaccharide 1,2-alpha-mannosidase activity"/>
    <property type="evidence" value="ECO:0007669"/>
    <property type="project" value="UniProtKB-EC"/>
</dbReference>
<dbReference type="PRINTS" id="PR00747">
    <property type="entry name" value="GLYHDRLASE47"/>
</dbReference>
<evidence type="ECO:0000256" key="11">
    <source>
        <dbReference type="PIRSR" id="PIRSR601382-2"/>
    </source>
</evidence>
<evidence type="ECO:0000256" key="9">
    <source>
        <dbReference type="ARBA" id="ARBA00048605"/>
    </source>
</evidence>
<evidence type="ECO:0000256" key="10">
    <source>
        <dbReference type="PIRSR" id="PIRSR601382-1"/>
    </source>
</evidence>
<dbReference type="OrthoDB" id="8118055at2759"/>
<sequence length="473" mass="53424">MLLMGLTEQFERAMAFVSQSDFTIQRAQSAKLHMNREVSFFETAIRYLGGLLSAYALSNEAVFLQKADELASILAPAFDTGSGFPRFGFDILTGLPVDRGISGSLAEVASCQLEYAYLARLTGKKEHYDRSAKIFDNLRQVNLSETGMLPKSYGLMNGEPLDRSISVGGGSDSGHEYLLKYYLLTGQKDDWSLDMYMRTINHVMTKMLYVTPRRGLLYITDIYGFRDTPAYRMEHLSCFFPGLLALGVHTLPPDVFSNAHKGFTPSQAEKLSGHDVRDLHMWAAIGLGETCWRMYADEASGLSPELIAMRFPTAPVPSGLWVDAFTDWKVNGTGSLPPGTEDKPLMDNVRDYEVSNRNYYLRPETVESMYLLWKATGDELWRDRGWVIFEALEKEARTEVAYAPLKNVAVTDGGQHDDMPSFFLAETLKYLYLLFLDEDPVPLDKWVYNTEAHPFPIFEWSSLEKSNFNISES</sequence>
<dbReference type="Pfam" id="PF01532">
    <property type="entry name" value="Glyco_hydro_47"/>
    <property type="match status" value="1"/>
</dbReference>
<gene>
    <name evidence="14" type="ORF">EUX98_g7818</name>
</gene>
<organism evidence="14 15">
    <name type="scientific">Antrodiella citrinella</name>
    <dbReference type="NCBI Taxonomy" id="2447956"/>
    <lineage>
        <taxon>Eukaryota</taxon>
        <taxon>Fungi</taxon>
        <taxon>Dikarya</taxon>
        <taxon>Basidiomycota</taxon>
        <taxon>Agaricomycotina</taxon>
        <taxon>Agaricomycetes</taxon>
        <taxon>Polyporales</taxon>
        <taxon>Steccherinaceae</taxon>
        <taxon>Antrodiella</taxon>
    </lineage>
</organism>
<dbReference type="SUPFAM" id="SSF48225">
    <property type="entry name" value="Seven-hairpin glycosidases"/>
    <property type="match status" value="1"/>
</dbReference>
<evidence type="ECO:0000256" key="6">
    <source>
        <dbReference type="ARBA" id="ARBA00022837"/>
    </source>
</evidence>
<evidence type="ECO:0000256" key="4">
    <source>
        <dbReference type="ARBA" id="ARBA00022723"/>
    </source>
</evidence>
<comment type="pathway">
    <text evidence="2">Protein modification; protein glycosylation.</text>
</comment>
<keyword evidence="6 11" id="KW-0106">Calcium</keyword>
<keyword evidence="4 11" id="KW-0479">Metal-binding</keyword>
<dbReference type="InterPro" id="IPR012341">
    <property type="entry name" value="6hp_glycosidase-like_sf"/>
</dbReference>
<reference evidence="14 15" key="1">
    <citation type="submission" date="2019-02" db="EMBL/GenBank/DDBJ databases">
        <title>Genome sequencing of the rare red list fungi Antrodiella citrinella (Flaviporus citrinellus).</title>
        <authorList>
            <person name="Buettner E."/>
            <person name="Kellner H."/>
        </authorList>
    </citation>
    <scope>NUCLEOTIDE SEQUENCE [LARGE SCALE GENOMIC DNA]</scope>
    <source>
        <strain evidence="14 15">DSM 108506</strain>
    </source>
</reference>
<dbReference type="AlphaFoldDB" id="A0A4V3XHS1"/>
<proteinExistence type="inferred from homology"/>
<comment type="catalytic activity">
    <reaction evidence="8">
        <text>N(4)-(alpha-D-Man-(1-&gt;2)-alpha-D-Man-(1-&gt;2)-alpha-D-Man-(1-&gt;3)-[alpha-D-Man-(1-&gt;3)-[alpha-D-Man-(1-&gt;2)-alpha-D-Man-(1-&gt;6)]-alpha-D-Man-(1-&gt;6)]-beta-D-Man-(1-&gt;4)-beta-D-GlcNAc-(1-&gt;4)-beta-D-GlcNAc)-L-asparaginyl-[protein] (N-glucan mannose isomer 8A1,2,3B1,3) + 3 H2O = N(4)-(alpha-D-Man-(1-&gt;3)-[alpha-D-Man-(1-&gt;3)-[alpha-D-Man-(1-&gt;6)]-alpha-D-Man-(1-&gt;6)]-beta-D-Man-(1-&gt;4)-beta-D-GlcNAc-(1-&gt;4)-beta-D-GlcNAc)-L-asparaginyl-[protein] (N-glucan mannose isomer 5A1,2) + 3 beta-D-mannose</text>
        <dbReference type="Rhea" id="RHEA:56028"/>
        <dbReference type="Rhea" id="RHEA-COMP:14358"/>
        <dbReference type="Rhea" id="RHEA-COMP:14367"/>
        <dbReference type="ChEBI" id="CHEBI:15377"/>
        <dbReference type="ChEBI" id="CHEBI:28563"/>
        <dbReference type="ChEBI" id="CHEBI:59087"/>
        <dbReference type="ChEBI" id="CHEBI:60628"/>
        <dbReference type="EC" id="3.2.1.113"/>
    </reaction>
</comment>
<feature type="binding site" evidence="11">
    <location>
        <position position="450"/>
    </location>
    <ligand>
        <name>Ca(2+)</name>
        <dbReference type="ChEBI" id="CHEBI:29108"/>
    </ligand>
</feature>
<dbReference type="Gene3D" id="1.50.10.10">
    <property type="match status" value="1"/>
</dbReference>
<dbReference type="Proteomes" id="UP000308730">
    <property type="component" value="Unassembled WGS sequence"/>
</dbReference>
<evidence type="ECO:0000256" key="3">
    <source>
        <dbReference type="ARBA" id="ARBA00007658"/>
    </source>
</evidence>
<evidence type="ECO:0000256" key="1">
    <source>
        <dbReference type="ARBA" id="ARBA00001913"/>
    </source>
</evidence>
<evidence type="ECO:0000256" key="2">
    <source>
        <dbReference type="ARBA" id="ARBA00004922"/>
    </source>
</evidence>
<evidence type="ECO:0000256" key="7">
    <source>
        <dbReference type="ARBA" id="ARBA00023157"/>
    </source>
</evidence>
<evidence type="ECO:0000313" key="14">
    <source>
        <dbReference type="EMBL" id="THH26373.1"/>
    </source>
</evidence>
<dbReference type="GO" id="GO:0016020">
    <property type="term" value="C:membrane"/>
    <property type="evidence" value="ECO:0007669"/>
    <property type="project" value="InterPro"/>
</dbReference>